<dbReference type="Proteomes" id="UP000789366">
    <property type="component" value="Unassembled WGS sequence"/>
</dbReference>
<organism evidence="1 2">
    <name type="scientific">Cetraspora pellucida</name>
    <dbReference type="NCBI Taxonomy" id="1433469"/>
    <lineage>
        <taxon>Eukaryota</taxon>
        <taxon>Fungi</taxon>
        <taxon>Fungi incertae sedis</taxon>
        <taxon>Mucoromycota</taxon>
        <taxon>Glomeromycotina</taxon>
        <taxon>Glomeromycetes</taxon>
        <taxon>Diversisporales</taxon>
        <taxon>Gigasporaceae</taxon>
        <taxon>Cetraspora</taxon>
    </lineage>
</organism>
<feature type="non-terminal residue" evidence="1">
    <location>
        <position position="47"/>
    </location>
</feature>
<proteinExistence type="predicted"/>
<evidence type="ECO:0000313" key="2">
    <source>
        <dbReference type="Proteomes" id="UP000789366"/>
    </source>
</evidence>
<sequence length="47" mass="5918">MTDYMIKIAKTKTLHSLLIYFRQDRQIPLRHWIFKRVEHELYTKIEL</sequence>
<evidence type="ECO:0000313" key="1">
    <source>
        <dbReference type="EMBL" id="CAG8493566.1"/>
    </source>
</evidence>
<keyword evidence="2" id="KW-1185">Reference proteome</keyword>
<reference evidence="1" key="1">
    <citation type="submission" date="2021-06" db="EMBL/GenBank/DDBJ databases">
        <authorList>
            <person name="Kallberg Y."/>
            <person name="Tangrot J."/>
            <person name="Rosling A."/>
        </authorList>
    </citation>
    <scope>NUCLEOTIDE SEQUENCE</scope>
    <source>
        <strain evidence="1">28 12/20/2015</strain>
    </source>
</reference>
<dbReference type="EMBL" id="CAJVPW010001854">
    <property type="protein sequence ID" value="CAG8493566.1"/>
    <property type="molecule type" value="Genomic_DNA"/>
</dbReference>
<comment type="caution">
    <text evidence="1">The sequence shown here is derived from an EMBL/GenBank/DDBJ whole genome shotgun (WGS) entry which is preliminary data.</text>
</comment>
<name>A0ACA9KU38_9GLOM</name>
<protein>
    <submittedName>
        <fullName evidence="1">5233_t:CDS:1</fullName>
    </submittedName>
</protein>
<gene>
    <name evidence="1" type="ORF">SPELUC_LOCUS2670</name>
</gene>
<accession>A0ACA9KU38</accession>